<sequence>MAFRFRSILHRVLSRDKMEDEILNRKDDSRPAFARPPCCMGIYLDALDARPDKTQTVGSQHAFMMSVMDKMLDHLKALDLSVVKGAMETRHIGDGVILEGFKLGCILAVTFDNPKSLDNLWTLHVKNRLSAAFQDMIVDKALLRATNTVKITLRAKLWEDEYRNCQGEMKARPTGRVKLKSQESDLAMVQRVQAHCKKMSEVILQARDMESKFEHGLGEFMLTVKRTFPQSTTVIRNVKEFETNVKMAKGVQKGGFDNIDHFFTAVEFFRKVFLEVEKELIHPLCQVRALCENDNQQNLKKTMKNACAEVLAILKPDADLQKIRHKEWGPKVLQREQGLFYGLISLIPISLDRLTTIDVSIDEYVNDFPEMASK</sequence>
<accession>A0ABM0JRV7</accession>
<protein>
    <submittedName>
        <fullName evidence="2">Uncharacterized protein LOC101858718 isoform X1</fullName>
    </submittedName>
</protein>
<evidence type="ECO:0000313" key="1">
    <source>
        <dbReference type="Proteomes" id="UP000694888"/>
    </source>
</evidence>
<gene>
    <name evidence="2" type="primary">LOC101858718</name>
</gene>
<organism evidence="1 2">
    <name type="scientific">Aplysia californica</name>
    <name type="common">California sea hare</name>
    <dbReference type="NCBI Taxonomy" id="6500"/>
    <lineage>
        <taxon>Eukaryota</taxon>
        <taxon>Metazoa</taxon>
        <taxon>Spiralia</taxon>
        <taxon>Lophotrochozoa</taxon>
        <taxon>Mollusca</taxon>
        <taxon>Gastropoda</taxon>
        <taxon>Heterobranchia</taxon>
        <taxon>Euthyneura</taxon>
        <taxon>Tectipleura</taxon>
        <taxon>Aplysiida</taxon>
        <taxon>Aplysioidea</taxon>
        <taxon>Aplysiidae</taxon>
        <taxon>Aplysia</taxon>
    </lineage>
</organism>
<dbReference type="RefSeq" id="XP_005100108.1">
    <property type="nucleotide sequence ID" value="XM_005100051.3"/>
</dbReference>
<dbReference type="Proteomes" id="UP000694888">
    <property type="component" value="Unplaced"/>
</dbReference>
<proteinExistence type="predicted"/>
<reference evidence="2" key="1">
    <citation type="submission" date="2025-08" db="UniProtKB">
        <authorList>
            <consortium name="RefSeq"/>
        </authorList>
    </citation>
    <scope>IDENTIFICATION</scope>
</reference>
<evidence type="ECO:0000313" key="2">
    <source>
        <dbReference type="RefSeq" id="XP_005100108.1"/>
    </source>
</evidence>
<dbReference type="GeneID" id="101858718"/>
<keyword evidence="1" id="KW-1185">Reference proteome</keyword>
<name>A0ABM0JRV7_APLCA</name>